<keyword evidence="2" id="KW-1185">Reference proteome</keyword>
<comment type="caution">
    <text evidence="1">The sequence shown here is derived from an EMBL/GenBank/DDBJ whole genome shotgun (WGS) entry which is preliminary data.</text>
</comment>
<dbReference type="Proteomes" id="UP000270626">
    <property type="component" value="Unassembled WGS sequence"/>
</dbReference>
<dbReference type="OrthoDB" id="5296848at2"/>
<gene>
    <name evidence="1" type="ORF">DFR40_1110</name>
</gene>
<reference evidence="1 2" key="1">
    <citation type="submission" date="2018-10" db="EMBL/GenBank/DDBJ databases">
        <title>Genomic Encyclopedia of Type Strains, Phase IV (KMG-IV): sequencing the most valuable type-strain genomes for metagenomic binning, comparative biology and taxonomic classification.</title>
        <authorList>
            <person name="Goeker M."/>
        </authorList>
    </citation>
    <scope>NUCLEOTIDE SEQUENCE [LARGE SCALE GENOMIC DNA]</scope>
    <source>
        <strain evidence="1 2">DSM 23841</strain>
    </source>
</reference>
<organism evidence="1 2">
    <name type="scientific">Azonexus fungiphilus</name>
    <dbReference type="NCBI Taxonomy" id="146940"/>
    <lineage>
        <taxon>Bacteria</taxon>
        <taxon>Pseudomonadati</taxon>
        <taxon>Pseudomonadota</taxon>
        <taxon>Betaproteobacteria</taxon>
        <taxon>Rhodocyclales</taxon>
        <taxon>Azonexaceae</taxon>
        <taxon>Azonexus</taxon>
    </lineage>
</organism>
<name>A0A495WI60_9RHOO</name>
<proteinExistence type="predicted"/>
<dbReference type="EMBL" id="RBXP01000011">
    <property type="protein sequence ID" value="RKT60960.1"/>
    <property type="molecule type" value="Genomic_DNA"/>
</dbReference>
<dbReference type="AlphaFoldDB" id="A0A495WI60"/>
<protein>
    <submittedName>
        <fullName evidence="1">Uncharacterized protein</fullName>
    </submittedName>
</protein>
<evidence type="ECO:0000313" key="2">
    <source>
        <dbReference type="Proteomes" id="UP000270626"/>
    </source>
</evidence>
<accession>A0A495WI60</accession>
<evidence type="ECO:0000313" key="1">
    <source>
        <dbReference type="EMBL" id="RKT60960.1"/>
    </source>
</evidence>
<sequence length="320" mass="36212">MINVLKIDRVPNLEDTPEEGVRRLIDGEERVFYDGYWIKVYKVPADTLEAKKRLIDALTRRLFNHTEHGLNIPGTRLAEARASFESETDPARRRVKGAMLAGALFNRAADIFRKLVELQACGIEILSDNPLMRECGRCLLEAMELGRNVLHRSGEEGIDELWGEPFRAFSIPLEDFYESRYIKIGQTMRDIDRIAKCMIANLAQLPAFQGVESAIIDLANAAKIKTETLRTDPDIFDVWAIMVTAGERLANLTPHPVATCSDGVCHDCAEGLQLIRQGRDLIFYITRARTPMPKSTREFISRCETYLQTGHAPLASYRQD</sequence>